<dbReference type="PANTHER" id="PTHR32332:SF31">
    <property type="entry name" value="2-NITROPROPANE DIOXYGENASE FAMILY, PUTATIVE (AFU_ORTHOLOGUE AFUA_2G09850)-RELATED"/>
    <property type="match status" value="1"/>
</dbReference>
<name>A0A4S4MMK8_9APHY</name>
<dbReference type="InterPro" id="IPR013785">
    <property type="entry name" value="Aldolase_TIM"/>
</dbReference>
<dbReference type="EMBL" id="SGPM01000275">
    <property type="protein sequence ID" value="THH27164.1"/>
    <property type="molecule type" value="Genomic_DNA"/>
</dbReference>
<organism evidence="2 3">
    <name type="scientific">Antrodiella citrinella</name>
    <dbReference type="NCBI Taxonomy" id="2447956"/>
    <lineage>
        <taxon>Eukaryota</taxon>
        <taxon>Fungi</taxon>
        <taxon>Dikarya</taxon>
        <taxon>Basidiomycota</taxon>
        <taxon>Agaricomycotina</taxon>
        <taxon>Agaricomycetes</taxon>
        <taxon>Polyporales</taxon>
        <taxon>Steccherinaceae</taxon>
        <taxon>Antrodiella</taxon>
    </lineage>
</organism>
<evidence type="ECO:0000256" key="1">
    <source>
        <dbReference type="SAM" id="SignalP"/>
    </source>
</evidence>
<dbReference type="Gene3D" id="3.20.20.70">
    <property type="entry name" value="Aldolase class I"/>
    <property type="match status" value="1"/>
</dbReference>
<protein>
    <submittedName>
        <fullName evidence="2">Uncharacterized protein</fullName>
    </submittedName>
</protein>
<dbReference type="AlphaFoldDB" id="A0A4S4MMK8"/>
<keyword evidence="1" id="KW-0732">Signal</keyword>
<dbReference type="OrthoDB" id="2783112at2759"/>
<dbReference type="SUPFAM" id="SSF51412">
    <property type="entry name" value="Inosine monophosphate dehydrogenase (IMPDH)"/>
    <property type="match status" value="1"/>
</dbReference>
<dbReference type="Proteomes" id="UP000308730">
    <property type="component" value="Unassembled WGS sequence"/>
</dbReference>
<keyword evidence="3" id="KW-1185">Reference proteome</keyword>
<dbReference type="PANTHER" id="PTHR32332">
    <property type="entry name" value="2-NITROPROPANE DIOXYGENASE"/>
    <property type="match status" value="1"/>
</dbReference>
<gene>
    <name evidence="2" type="ORF">EUX98_g7038</name>
</gene>
<comment type="caution">
    <text evidence="2">The sequence shown here is derived from an EMBL/GenBank/DDBJ whole genome shotgun (WGS) entry which is preliminary data.</text>
</comment>
<sequence>MVTLSWLAIELLLFSYHHMSIITTPVTELFGIKHPVILAGMDRAAGPELVAAVTNAGGLGVIGGFGFAPHHLRQLIHEIKQGLNDKNAPFGVDLLIPQVGGSARKTNYDYTKGQLVELVDVIIEEKATLFVSAS</sequence>
<feature type="chain" id="PRO_5020788340" evidence="1">
    <location>
        <begin position="20"/>
        <end position="134"/>
    </location>
</feature>
<reference evidence="2 3" key="1">
    <citation type="submission" date="2019-02" db="EMBL/GenBank/DDBJ databases">
        <title>Genome sequencing of the rare red list fungi Antrodiella citrinella (Flaviporus citrinellus).</title>
        <authorList>
            <person name="Buettner E."/>
            <person name="Kellner H."/>
        </authorList>
    </citation>
    <scope>NUCLEOTIDE SEQUENCE [LARGE SCALE GENOMIC DNA]</scope>
    <source>
        <strain evidence="2 3">DSM 108506</strain>
    </source>
</reference>
<evidence type="ECO:0000313" key="3">
    <source>
        <dbReference type="Proteomes" id="UP000308730"/>
    </source>
</evidence>
<proteinExistence type="predicted"/>
<feature type="signal peptide" evidence="1">
    <location>
        <begin position="1"/>
        <end position="19"/>
    </location>
</feature>
<dbReference type="Pfam" id="PF03060">
    <property type="entry name" value="NMO"/>
    <property type="match status" value="1"/>
</dbReference>
<accession>A0A4S4MMK8</accession>
<evidence type="ECO:0000313" key="2">
    <source>
        <dbReference type="EMBL" id="THH27164.1"/>
    </source>
</evidence>